<accession>A0ABU5EZV7</accession>
<gene>
    <name evidence="2" type="ORF">R5W23_002075</name>
</gene>
<evidence type="ECO:0000313" key="2">
    <source>
        <dbReference type="EMBL" id="MDY3560827.1"/>
    </source>
</evidence>
<sequence>MLEDAVEHDPRHPQVPGAAGRLDEQVSPLDDDLGQHLVGDALDRQPLGQRRGVRRVEPDEENPLVHCCPPRNAAGSRTIRPAGRPRSPERGVYWTPPVGAGSGARPRTGARCGLSPQGPRQRVNHFRYEQARNRRDGPHTTAGLISRAERLVLPAIIYQPITDVTDDGNPSLPT</sequence>
<keyword evidence="3" id="KW-1185">Reference proteome</keyword>
<organism evidence="2 3">
    <name type="scientific">Gemmata algarum</name>
    <dbReference type="NCBI Taxonomy" id="2975278"/>
    <lineage>
        <taxon>Bacteria</taxon>
        <taxon>Pseudomonadati</taxon>
        <taxon>Planctomycetota</taxon>
        <taxon>Planctomycetia</taxon>
        <taxon>Gemmatales</taxon>
        <taxon>Gemmataceae</taxon>
        <taxon>Gemmata</taxon>
    </lineage>
</organism>
<dbReference type="Proteomes" id="UP001272242">
    <property type="component" value="Unassembled WGS sequence"/>
</dbReference>
<feature type="region of interest" description="Disordered" evidence="1">
    <location>
        <begin position="1"/>
        <end position="120"/>
    </location>
</feature>
<protein>
    <submittedName>
        <fullName evidence="2">Uncharacterized protein</fullName>
    </submittedName>
</protein>
<reference evidence="3" key="1">
    <citation type="journal article" date="2023" name="Mar. Drugs">
        <title>Gemmata algarum, a Novel Planctomycete Isolated from an Algal Mat, Displays Antimicrobial Activity.</title>
        <authorList>
            <person name="Kumar G."/>
            <person name="Kallscheuer N."/>
            <person name="Kashif M."/>
            <person name="Ahamad S."/>
            <person name="Jagadeeshwari U."/>
            <person name="Pannikurungottu S."/>
            <person name="Haufschild T."/>
            <person name="Kabuu M."/>
            <person name="Sasikala C."/>
            <person name="Jogler C."/>
            <person name="Ramana C."/>
        </authorList>
    </citation>
    <scope>NUCLEOTIDE SEQUENCE [LARGE SCALE GENOMIC DNA]</scope>
    <source>
        <strain evidence="3">JC673</strain>
    </source>
</reference>
<evidence type="ECO:0000256" key="1">
    <source>
        <dbReference type="SAM" id="MobiDB-lite"/>
    </source>
</evidence>
<dbReference type="RefSeq" id="WP_320687343.1">
    <property type="nucleotide sequence ID" value="NZ_JAXBLV010000184.1"/>
</dbReference>
<evidence type="ECO:0000313" key="3">
    <source>
        <dbReference type="Proteomes" id="UP001272242"/>
    </source>
</evidence>
<name>A0ABU5EZV7_9BACT</name>
<proteinExistence type="predicted"/>
<dbReference type="EMBL" id="JAXBLV010000184">
    <property type="protein sequence ID" value="MDY3560827.1"/>
    <property type="molecule type" value="Genomic_DNA"/>
</dbReference>
<feature type="compositionally biased region" description="Basic and acidic residues" evidence="1">
    <location>
        <begin position="1"/>
        <end position="12"/>
    </location>
</feature>
<comment type="caution">
    <text evidence="2">The sequence shown here is derived from an EMBL/GenBank/DDBJ whole genome shotgun (WGS) entry which is preliminary data.</text>
</comment>